<evidence type="ECO:0000313" key="4">
    <source>
        <dbReference type="Proteomes" id="UP000509638"/>
    </source>
</evidence>
<feature type="signal peptide" evidence="2">
    <location>
        <begin position="1"/>
        <end position="33"/>
    </location>
</feature>
<accession>A0A7D5ITP2</accession>
<feature type="compositionally biased region" description="Low complexity" evidence="1">
    <location>
        <begin position="36"/>
        <end position="50"/>
    </location>
</feature>
<proteinExistence type="predicted"/>
<dbReference type="Proteomes" id="UP000509638">
    <property type="component" value="Chromosome"/>
</dbReference>
<evidence type="ECO:0000256" key="1">
    <source>
        <dbReference type="SAM" id="MobiDB-lite"/>
    </source>
</evidence>
<feature type="chain" id="PRO_5028890403" evidence="2">
    <location>
        <begin position="34"/>
        <end position="177"/>
    </location>
</feature>
<dbReference type="PROSITE" id="PS51257">
    <property type="entry name" value="PROKAR_LIPOPROTEIN"/>
    <property type="match status" value="1"/>
</dbReference>
<feature type="region of interest" description="Disordered" evidence="1">
    <location>
        <begin position="30"/>
        <end position="56"/>
    </location>
</feature>
<evidence type="ECO:0000313" key="3">
    <source>
        <dbReference type="EMBL" id="QLD12497.1"/>
    </source>
</evidence>
<protein>
    <submittedName>
        <fullName evidence="3">Uncharacterized protein</fullName>
    </submittedName>
</protein>
<gene>
    <name evidence="3" type="ORF">HW566_12400</name>
</gene>
<evidence type="ECO:0000256" key="2">
    <source>
        <dbReference type="SAM" id="SignalP"/>
    </source>
</evidence>
<organism evidence="3 4">
    <name type="scientific">Microbacterium oleivorans</name>
    <dbReference type="NCBI Taxonomy" id="273677"/>
    <lineage>
        <taxon>Bacteria</taxon>
        <taxon>Bacillati</taxon>
        <taxon>Actinomycetota</taxon>
        <taxon>Actinomycetes</taxon>
        <taxon>Micrococcales</taxon>
        <taxon>Microbacteriaceae</taxon>
        <taxon>Microbacterium</taxon>
    </lineage>
</organism>
<sequence length="177" mass="18156">MRWTKTHKTRSMIGVFALVGISLVGCTAQPSEAETPRPSVSVSASPTPTADAAGDEELLPMPVEDIRDWATTAVPSSTSVTGTGVLSGWLSQNTSAHHLTTFSSLAPGSYQGQIACRGAGTVTLGAGEVDSDPSSGPVVCADGTTAFDVTIEQTGMSVVLDLEGDPTVYALSLVRTD</sequence>
<dbReference type="RefSeq" id="WP_178013302.1">
    <property type="nucleotide sequence ID" value="NZ_CP058316.1"/>
</dbReference>
<reference evidence="3 4" key="1">
    <citation type="submission" date="2020-06" db="EMBL/GenBank/DDBJ databases">
        <authorList>
            <person name="Jo H."/>
        </authorList>
    </citation>
    <scope>NUCLEOTIDE SEQUENCE [LARGE SCALE GENOMIC DNA]</scope>
    <source>
        <strain evidence="3 4">I46</strain>
    </source>
</reference>
<keyword evidence="2" id="KW-0732">Signal</keyword>
<dbReference type="EMBL" id="CP058316">
    <property type="protein sequence ID" value="QLD12497.1"/>
    <property type="molecule type" value="Genomic_DNA"/>
</dbReference>
<dbReference type="AlphaFoldDB" id="A0A7D5ITP2"/>
<name>A0A7D5ITP2_9MICO</name>